<dbReference type="Pfam" id="PF01321">
    <property type="entry name" value="Creatinase_N"/>
    <property type="match status" value="1"/>
</dbReference>
<dbReference type="SUPFAM" id="SSF53092">
    <property type="entry name" value="Creatinase/prolidase N-terminal domain"/>
    <property type="match status" value="1"/>
</dbReference>
<dbReference type="AlphaFoldDB" id="A0A7C0ZFX8"/>
<dbReference type="Gene3D" id="3.90.230.10">
    <property type="entry name" value="Creatinase/methionine aminopeptidase superfamily"/>
    <property type="match status" value="1"/>
</dbReference>
<evidence type="ECO:0000256" key="2">
    <source>
        <dbReference type="ARBA" id="ARBA00022801"/>
    </source>
</evidence>
<dbReference type="Gene3D" id="3.40.350.10">
    <property type="entry name" value="Creatinase/prolidase N-terminal domain"/>
    <property type="match status" value="1"/>
</dbReference>
<dbReference type="GO" id="GO:0008235">
    <property type="term" value="F:metalloexopeptidase activity"/>
    <property type="evidence" value="ECO:0007669"/>
    <property type="project" value="UniProtKB-ARBA"/>
</dbReference>
<dbReference type="PROSITE" id="PS00491">
    <property type="entry name" value="PROLINE_PEPTIDASE"/>
    <property type="match status" value="1"/>
</dbReference>
<evidence type="ECO:0000313" key="5">
    <source>
        <dbReference type="EMBL" id="HDI83742.1"/>
    </source>
</evidence>
<comment type="caution">
    <text evidence="5">The sequence shown here is derived from an EMBL/GenBank/DDBJ whole genome shotgun (WGS) entry which is preliminary data.</text>
</comment>
<dbReference type="CDD" id="cd01092">
    <property type="entry name" value="APP-like"/>
    <property type="match status" value="1"/>
</dbReference>
<gene>
    <name evidence="5" type="ORF">ENF18_08140</name>
</gene>
<name>A0A7C0ZFX8_UNCW3</name>
<keyword evidence="1" id="KW-0479">Metal-binding</keyword>
<sequence length="356" mass="40402">MNHEKRIKALQRKIKKEGLDGMLITERKNIYYLTGFTGDAGLLFVSPNSALLVTDYRFEGGVVEKIQGARYLLTREGYLKGLKNDPIFRKKKVIGFESFGVRYGTYRNIRKALKVKLKPMKDVVERLREIKDEDEIKLMKKAASIGDKALEKVLEIIKPGIRELDIALELEYQMRKLGGEGVSFTTIVASGKRSAIPHGTASNKKIKTGELITIDFGTYYKGYASDMTRTFALGKPSRFLREIYDVVYHAQKIAREQVKTGMKMKEIDALARKYIEDRGFGDRFTHSLGHGVGLDVHEYPGVNQKSRKVLKEGMVFTIEPGVYVPGKGGVRIEDMVVFMDGKKHVLTRFPRELIIL</sequence>
<dbReference type="GO" id="GO:0004177">
    <property type="term" value="F:aminopeptidase activity"/>
    <property type="evidence" value="ECO:0007669"/>
    <property type="project" value="UniProtKB-KW"/>
</dbReference>
<keyword evidence="2" id="KW-0378">Hydrolase</keyword>
<dbReference type="InterPro" id="IPR000587">
    <property type="entry name" value="Creatinase_N"/>
</dbReference>
<dbReference type="PANTHER" id="PTHR46112:SF3">
    <property type="entry name" value="AMINOPEPTIDASE YPDF"/>
    <property type="match status" value="1"/>
</dbReference>
<dbReference type="InterPro" id="IPR050659">
    <property type="entry name" value="Peptidase_M24B"/>
</dbReference>
<reference evidence="5" key="1">
    <citation type="journal article" date="2020" name="mSystems">
        <title>Genome- and Community-Level Interaction Insights into Carbon Utilization and Element Cycling Functions of Hydrothermarchaeota in Hydrothermal Sediment.</title>
        <authorList>
            <person name="Zhou Z."/>
            <person name="Liu Y."/>
            <person name="Xu W."/>
            <person name="Pan J."/>
            <person name="Luo Z.H."/>
            <person name="Li M."/>
        </authorList>
    </citation>
    <scope>NUCLEOTIDE SEQUENCE [LARGE SCALE GENOMIC DNA]</scope>
    <source>
        <strain evidence="5">HyVt-102</strain>
    </source>
</reference>
<keyword evidence="5" id="KW-0645">Protease</keyword>
<feature type="domain" description="Creatinase N-terminal" evidence="4">
    <location>
        <begin position="6"/>
        <end position="130"/>
    </location>
</feature>
<protein>
    <submittedName>
        <fullName evidence="5">Aminopeptidase P family protein</fullName>
    </submittedName>
</protein>
<dbReference type="GO" id="GO:0046872">
    <property type="term" value="F:metal ion binding"/>
    <property type="evidence" value="ECO:0007669"/>
    <property type="project" value="UniProtKB-KW"/>
</dbReference>
<dbReference type="InterPro" id="IPR036005">
    <property type="entry name" value="Creatinase/aminopeptidase-like"/>
</dbReference>
<evidence type="ECO:0000256" key="1">
    <source>
        <dbReference type="ARBA" id="ARBA00022723"/>
    </source>
</evidence>
<keyword evidence="5" id="KW-0031">Aminopeptidase</keyword>
<dbReference type="FunFam" id="3.90.230.10:FF:000014">
    <property type="entry name" value="Aminopeptidase P family protein"/>
    <property type="match status" value="1"/>
</dbReference>
<dbReference type="InterPro" id="IPR001131">
    <property type="entry name" value="Peptidase_M24B_aminopep-P_CS"/>
</dbReference>
<dbReference type="Proteomes" id="UP000885847">
    <property type="component" value="Unassembled WGS sequence"/>
</dbReference>
<dbReference type="InterPro" id="IPR000994">
    <property type="entry name" value="Pept_M24"/>
</dbReference>
<proteinExistence type="predicted"/>
<dbReference type="PRINTS" id="PR00599">
    <property type="entry name" value="MAPEPTIDASE"/>
</dbReference>
<organism evidence="5">
    <name type="scientific">candidate division WOR-3 bacterium</name>
    <dbReference type="NCBI Taxonomy" id="2052148"/>
    <lineage>
        <taxon>Bacteria</taxon>
        <taxon>Bacteria division WOR-3</taxon>
    </lineage>
</organism>
<evidence type="ECO:0000259" key="4">
    <source>
        <dbReference type="Pfam" id="PF01321"/>
    </source>
</evidence>
<accession>A0A7C0ZFX8</accession>
<dbReference type="PANTHER" id="PTHR46112">
    <property type="entry name" value="AMINOPEPTIDASE"/>
    <property type="match status" value="1"/>
</dbReference>
<dbReference type="InterPro" id="IPR029149">
    <property type="entry name" value="Creatin/AminoP/Spt16_N"/>
</dbReference>
<dbReference type="Pfam" id="PF00557">
    <property type="entry name" value="Peptidase_M24"/>
    <property type="match status" value="1"/>
</dbReference>
<dbReference type="EMBL" id="DQWE01000386">
    <property type="protein sequence ID" value="HDI83742.1"/>
    <property type="molecule type" value="Genomic_DNA"/>
</dbReference>
<dbReference type="InterPro" id="IPR001714">
    <property type="entry name" value="Pept_M24_MAP"/>
</dbReference>
<dbReference type="SUPFAM" id="SSF55920">
    <property type="entry name" value="Creatinase/aminopeptidase"/>
    <property type="match status" value="1"/>
</dbReference>
<evidence type="ECO:0000259" key="3">
    <source>
        <dbReference type="Pfam" id="PF00557"/>
    </source>
</evidence>
<feature type="domain" description="Peptidase M24" evidence="3">
    <location>
        <begin position="138"/>
        <end position="337"/>
    </location>
</feature>